<dbReference type="AlphaFoldDB" id="A0AAN8KHZ4"/>
<gene>
    <name evidence="2" type="ORF">SNE40_001104</name>
</gene>
<evidence type="ECO:0000313" key="2">
    <source>
        <dbReference type="EMBL" id="KAK6195742.1"/>
    </source>
</evidence>
<reference evidence="2 3" key="1">
    <citation type="submission" date="2024-01" db="EMBL/GenBank/DDBJ databases">
        <title>The genome of the rayed Mediterranean limpet Patella caerulea (Linnaeus, 1758).</title>
        <authorList>
            <person name="Anh-Thu Weber A."/>
            <person name="Halstead-Nussloch G."/>
        </authorList>
    </citation>
    <scope>NUCLEOTIDE SEQUENCE [LARGE SCALE GENOMIC DNA]</scope>
    <source>
        <strain evidence="2">AATW-2023a</strain>
        <tissue evidence="2">Whole specimen</tissue>
    </source>
</reference>
<keyword evidence="3" id="KW-1185">Reference proteome</keyword>
<proteinExistence type="predicted"/>
<evidence type="ECO:0000313" key="3">
    <source>
        <dbReference type="Proteomes" id="UP001347796"/>
    </source>
</evidence>
<sequence>MGDRSRESMHYYDQVSNQPKLPIQTKKKRKKTLFDRLLDVFRKNLQFEIVNEYDEFRSLNKPAVVSSIPPELPKKREVNVNLIDESNDESNEDNYLEPVVSPTLRNKYKIRMGKQPITKGRKTLSMPPCGSDSTVVQAIVEARTFYGRSSLSESSSVKPKKNAEVGTHLLTRTISQPRKNSEIVI</sequence>
<feature type="region of interest" description="Disordered" evidence="1">
    <location>
        <begin position="1"/>
        <end position="27"/>
    </location>
</feature>
<protein>
    <submittedName>
        <fullName evidence="2">Uncharacterized protein</fullName>
    </submittedName>
</protein>
<organism evidence="2 3">
    <name type="scientific">Patella caerulea</name>
    <name type="common">Rayed Mediterranean limpet</name>
    <dbReference type="NCBI Taxonomy" id="87958"/>
    <lineage>
        <taxon>Eukaryota</taxon>
        <taxon>Metazoa</taxon>
        <taxon>Spiralia</taxon>
        <taxon>Lophotrochozoa</taxon>
        <taxon>Mollusca</taxon>
        <taxon>Gastropoda</taxon>
        <taxon>Patellogastropoda</taxon>
        <taxon>Patelloidea</taxon>
        <taxon>Patellidae</taxon>
        <taxon>Patella</taxon>
    </lineage>
</organism>
<feature type="compositionally biased region" description="Basic and acidic residues" evidence="1">
    <location>
        <begin position="1"/>
        <end position="10"/>
    </location>
</feature>
<evidence type="ECO:0000256" key="1">
    <source>
        <dbReference type="SAM" id="MobiDB-lite"/>
    </source>
</evidence>
<comment type="caution">
    <text evidence="2">The sequence shown here is derived from an EMBL/GenBank/DDBJ whole genome shotgun (WGS) entry which is preliminary data.</text>
</comment>
<name>A0AAN8KHZ4_PATCE</name>
<accession>A0AAN8KHZ4</accession>
<dbReference type="EMBL" id="JAZGQO010000001">
    <property type="protein sequence ID" value="KAK6195742.1"/>
    <property type="molecule type" value="Genomic_DNA"/>
</dbReference>
<dbReference type="Proteomes" id="UP001347796">
    <property type="component" value="Unassembled WGS sequence"/>
</dbReference>